<proteinExistence type="predicted"/>
<name>A0A812TZT5_9DINO</name>
<comment type="caution">
    <text evidence="1">The sequence shown here is derived from an EMBL/GenBank/DDBJ whole genome shotgun (WGS) entry which is preliminary data.</text>
</comment>
<sequence>MTVDNLILAALVSEFTATATAYIKKFDNLGRDHSGAPQRNVVSHVAFVSRSLRVLRQEQACLVCFRGLENPLDYWRETMGHWGNRLPVLRECVILMLCVFESTGILEQNLAAYRAVSSGQRQNSTPATLKTILKVLLDVDDVVKFNDRDQTYSLTKFGMDAFNLYRTMFGAGKNVAQHNLPQRTTRRFLSATGLAAFTRLQSEQKKTTTAAVVSEDEARHLKRLVEESTDLRATKKQRTMSEMLANKVATKVSLLSPDAFAADGRAKLEKLLAEEKSRVSKLSDMQVRDLDSSEPMDASGGVAVCVISKGEVSNANDIIKACAKQLHRLGGLKVLHLTSSNLVARILEAKFVVWVATSKEAEASLIVQGKECQTGPLDVSSILCRLLGGYVAGPAWLQKSSSRGRLLKPVLQLTASANTELQVGFDATVPTRETILRLLAAIESHPKGYRKWVIRANRSDLPRA</sequence>
<evidence type="ECO:0000313" key="2">
    <source>
        <dbReference type="Proteomes" id="UP000604046"/>
    </source>
</evidence>
<dbReference type="AlphaFoldDB" id="A0A812TZT5"/>
<dbReference type="OrthoDB" id="421471at2759"/>
<protein>
    <submittedName>
        <fullName evidence="1">Uncharacterized protein</fullName>
    </submittedName>
</protein>
<dbReference type="Proteomes" id="UP000604046">
    <property type="component" value="Unassembled WGS sequence"/>
</dbReference>
<reference evidence="1" key="1">
    <citation type="submission" date="2021-02" db="EMBL/GenBank/DDBJ databases">
        <authorList>
            <person name="Dougan E. K."/>
            <person name="Rhodes N."/>
            <person name="Thang M."/>
            <person name="Chan C."/>
        </authorList>
    </citation>
    <scope>NUCLEOTIDE SEQUENCE</scope>
</reference>
<accession>A0A812TZT5</accession>
<evidence type="ECO:0000313" key="1">
    <source>
        <dbReference type="EMBL" id="CAE7545069.1"/>
    </source>
</evidence>
<keyword evidence="2" id="KW-1185">Reference proteome</keyword>
<gene>
    <name evidence="1" type="ORF">SNAT2548_LOCUS30584</name>
</gene>
<organism evidence="1 2">
    <name type="scientific">Symbiodinium natans</name>
    <dbReference type="NCBI Taxonomy" id="878477"/>
    <lineage>
        <taxon>Eukaryota</taxon>
        <taxon>Sar</taxon>
        <taxon>Alveolata</taxon>
        <taxon>Dinophyceae</taxon>
        <taxon>Suessiales</taxon>
        <taxon>Symbiodiniaceae</taxon>
        <taxon>Symbiodinium</taxon>
    </lineage>
</organism>
<dbReference type="EMBL" id="CAJNDS010002612">
    <property type="protein sequence ID" value="CAE7545069.1"/>
    <property type="molecule type" value="Genomic_DNA"/>
</dbReference>